<dbReference type="PRINTS" id="PR00463">
    <property type="entry name" value="EP450I"/>
</dbReference>
<evidence type="ECO:0000256" key="2">
    <source>
        <dbReference type="ARBA" id="ARBA00003690"/>
    </source>
</evidence>
<evidence type="ECO:0000256" key="6">
    <source>
        <dbReference type="ARBA" id="ARBA00022617"/>
    </source>
</evidence>
<keyword evidence="12 15" id="KW-0503">Monooxygenase</keyword>
<accession>A0A182III3</accession>
<dbReference type="GO" id="GO:0016705">
    <property type="term" value="F:oxidoreductase activity, acting on paired donors, with incorporation or reduction of molecular oxygen"/>
    <property type="evidence" value="ECO:0007669"/>
    <property type="project" value="InterPro"/>
</dbReference>
<comment type="cofactor">
    <cofactor evidence="1 14">
        <name>heme</name>
        <dbReference type="ChEBI" id="CHEBI:30413"/>
    </cofactor>
</comment>
<dbReference type="VEuPathDB" id="VectorBase:AARA21_011640"/>
<keyword evidence="9" id="KW-0492">Microsome</keyword>
<dbReference type="InterPro" id="IPR017972">
    <property type="entry name" value="Cyt_P450_CS"/>
</dbReference>
<evidence type="ECO:0000256" key="13">
    <source>
        <dbReference type="ARBA" id="ARBA00023136"/>
    </source>
</evidence>
<dbReference type="InterPro" id="IPR050196">
    <property type="entry name" value="Cytochrome_P450_Monoox"/>
</dbReference>
<dbReference type="PANTHER" id="PTHR24291:SF189">
    <property type="entry name" value="CYTOCHROME P450 4C3-RELATED"/>
    <property type="match status" value="1"/>
</dbReference>
<evidence type="ECO:0000256" key="8">
    <source>
        <dbReference type="ARBA" id="ARBA00022824"/>
    </source>
</evidence>
<dbReference type="InterPro" id="IPR036396">
    <property type="entry name" value="Cyt_P450_sf"/>
</dbReference>
<evidence type="ECO:0000256" key="11">
    <source>
        <dbReference type="ARBA" id="ARBA00023004"/>
    </source>
</evidence>
<sequence>MFFIPALILLLGLVLYWSKLSRKTSAQLFGKDIPGPRSYPLIGSAHLFLGSDERTFSVINELFHKYGSFFKLSLGPKTFLCLSDPDLIQQALTSSACQDKAFFYRFMELDYGLVSSRYTDWKLYRKSLNPAFNQRILISFISIFNRCSEVMVARMAKEADRRQPFDVLHYTAQCTFEMVCASSLKSDITDDPQAREACGAIEKMCAIMSSRLFNVLLYSDLLFTLTQRYREMQKVRATLGRVVNPILDDRREKISKQRLENAHSEDEEHYRKPMVFLDQLLHTQRGGQDLETQEIENHLNTIIGAGSETTANQVAFILLMIAMHPEVQDRVHEEIVSTYGSSASDLSYETISAQMYLEQVIKETMRVYPVAPLIGRETIETVKLSDVIVPPGVTLLINILTLHRNKELWGERAHVFDPDRFDPALYDAKKQHPFSYIPFGGGPRNCIGYRYGMFAMKIMVTQVLRKYQLSTPLTPSDSLRPFFAITLKVGTGHSICVKRRASVVL</sequence>
<dbReference type="Pfam" id="PF00067">
    <property type="entry name" value="p450"/>
    <property type="match status" value="1"/>
</dbReference>
<dbReference type="AlphaFoldDB" id="A0A182III3"/>
<dbReference type="GO" id="GO:0005506">
    <property type="term" value="F:iron ion binding"/>
    <property type="evidence" value="ECO:0007669"/>
    <property type="project" value="InterPro"/>
</dbReference>
<dbReference type="PROSITE" id="PS00086">
    <property type="entry name" value="CYTOCHROME_P450"/>
    <property type="match status" value="1"/>
</dbReference>
<comment type="function">
    <text evidence="2">May be involved in the metabolism of insect hormones and in the breakdown of synthetic insecticides.</text>
</comment>
<organism evidence="16 17">
    <name type="scientific">Anopheles arabiensis</name>
    <name type="common">Mosquito</name>
    <dbReference type="NCBI Taxonomy" id="7173"/>
    <lineage>
        <taxon>Eukaryota</taxon>
        <taxon>Metazoa</taxon>
        <taxon>Ecdysozoa</taxon>
        <taxon>Arthropoda</taxon>
        <taxon>Hexapoda</taxon>
        <taxon>Insecta</taxon>
        <taxon>Pterygota</taxon>
        <taxon>Neoptera</taxon>
        <taxon>Endopterygota</taxon>
        <taxon>Diptera</taxon>
        <taxon>Nematocera</taxon>
        <taxon>Culicoidea</taxon>
        <taxon>Culicidae</taxon>
        <taxon>Anophelinae</taxon>
        <taxon>Anopheles</taxon>
    </lineage>
</organism>
<evidence type="ECO:0000313" key="17">
    <source>
        <dbReference type="Proteomes" id="UP000075840"/>
    </source>
</evidence>
<name>A0A182III3_ANOAR</name>
<dbReference type="GO" id="GO:0020037">
    <property type="term" value="F:heme binding"/>
    <property type="evidence" value="ECO:0007669"/>
    <property type="project" value="InterPro"/>
</dbReference>
<dbReference type="EnsemblMetazoa" id="AARA015766-RA">
    <property type="protein sequence ID" value="AARA015766-PA"/>
    <property type="gene ID" value="AARA015766"/>
</dbReference>
<dbReference type="InterPro" id="IPR001128">
    <property type="entry name" value="Cyt_P450"/>
</dbReference>
<evidence type="ECO:0000256" key="5">
    <source>
        <dbReference type="ARBA" id="ARBA00010617"/>
    </source>
</evidence>
<dbReference type="PANTHER" id="PTHR24291">
    <property type="entry name" value="CYTOCHROME P450 FAMILY 4"/>
    <property type="match status" value="1"/>
</dbReference>
<reference evidence="16" key="1">
    <citation type="submission" date="2022-08" db="UniProtKB">
        <authorList>
            <consortium name="EnsemblMetazoa"/>
        </authorList>
    </citation>
    <scope>IDENTIFICATION</scope>
    <source>
        <strain evidence="16">Dongola</strain>
    </source>
</reference>
<keyword evidence="7 14" id="KW-0479">Metal-binding</keyword>
<evidence type="ECO:0000256" key="12">
    <source>
        <dbReference type="ARBA" id="ARBA00023033"/>
    </source>
</evidence>
<evidence type="ECO:0000256" key="14">
    <source>
        <dbReference type="PIRSR" id="PIRSR602401-1"/>
    </source>
</evidence>
<evidence type="ECO:0000256" key="15">
    <source>
        <dbReference type="RuleBase" id="RU000461"/>
    </source>
</evidence>
<evidence type="ECO:0000256" key="7">
    <source>
        <dbReference type="ARBA" id="ARBA00022723"/>
    </source>
</evidence>
<evidence type="ECO:0000256" key="1">
    <source>
        <dbReference type="ARBA" id="ARBA00001971"/>
    </source>
</evidence>
<keyword evidence="10 15" id="KW-0560">Oxidoreductase</keyword>
<evidence type="ECO:0000256" key="4">
    <source>
        <dbReference type="ARBA" id="ARBA00004406"/>
    </source>
</evidence>
<keyword evidence="8" id="KW-0256">Endoplasmic reticulum</keyword>
<dbReference type="VEuPathDB" id="VectorBase:AARA015766"/>
<comment type="subcellular location">
    <subcellularLocation>
        <location evidence="4">Endoplasmic reticulum membrane</location>
        <topology evidence="4">Peripheral membrane protein</topology>
    </subcellularLocation>
    <subcellularLocation>
        <location evidence="3">Microsome membrane</location>
        <topology evidence="3">Peripheral membrane protein</topology>
    </subcellularLocation>
</comment>
<keyword evidence="13" id="KW-0472">Membrane</keyword>
<dbReference type="PRINTS" id="PR00385">
    <property type="entry name" value="P450"/>
</dbReference>
<keyword evidence="11 14" id="KW-0408">Iron</keyword>
<dbReference type="Gene3D" id="1.10.630.10">
    <property type="entry name" value="Cytochrome P450"/>
    <property type="match status" value="1"/>
</dbReference>
<evidence type="ECO:0000256" key="3">
    <source>
        <dbReference type="ARBA" id="ARBA00004174"/>
    </source>
</evidence>
<evidence type="ECO:0000256" key="10">
    <source>
        <dbReference type="ARBA" id="ARBA00023002"/>
    </source>
</evidence>
<proteinExistence type="inferred from homology"/>
<protein>
    <submittedName>
        <fullName evidence="16">Uncharacterized protein</fullName>
    </submittedName>
</protein>
<dbReference type="SUPFAM" id="SSF48264">
    <property type="entry name" value="Cytochrome P450"/>
    <property type="match status" value="1"/>
</dbReference>
<keyword evidence="6 14" id="KW-0349">Heme</keyword>
<evidence type="ECO:0000313" key="16">
    <source>
        <dbReference type="EnsemblMetazoa" id="AARA015766-PA"/>
    </source>
</evidence>
<dbReference type="GO" id="GO:0004497">
    <property type="term" value="F:monooxygenase activity"/>
    <property type="evidence" value="ECO:0007669"/>
    <property type="project" value="UniProtKB-KW"/>
</dbReference>
<dbReference type="EMBL" id="APCN01001983">
    <property type="status" value="NOT_ANNOTATED_CDS"/>
    <property type="molecule type" value="Genomic_DNA"/>
</dbReference>
<feature type="binding site" description="axial binding residue" evidence="14">
    <location>
        <position position="446"/>
    </location>
    <ligand>
        <name>heme</name>
        <dbReference type="ChEBI" id="CHEBI:30413"/>
    </ligand>
    <ligandPart>
        <name>Fe</name>
        <dbReference type="ChEBI" id="CHEBI:18248"/>
    </ligandPart>
</feature>
<dbReference type="InterPro" id="IPR002401">
    <property type="entry name" value="Cyt_P450_E_grp-I"/>
</dbReference>
<comment type="similarity">
    <text evidence="5 15">Belongs to the cytochrome P450 family.</text>
</comment>
<dbReference type="Proteomes" id="UP000075840">
    <property type="component" value="Unassembled WGS sequence"/>
</dbReference>
<dbReference type="GO" id="GO:0005789">
    <property type="term" value="C:endoplasmic reticulum membrane"/>
    <property type="evidence" value="ECO:0007669"/>
    <property type="project" value="UniProtKB-SubCell"/>
</dbReference>
<keyword evidence="17" id="KW-1185">Reference proteome</keyword>
<evidence type="ECO:0000256" key="9">
    <source>
        <dbReference type="ARBA" id="ARBA00022848"/>
    </source>
</evidence>